<evidence type="ECO:0000256" key="4">
    <source>
        <dbReference type="ARBA" id="ARBA00022801"/>
    </source>
</evidence>
<evidence type="ECO:0000313" key="8">
    <source>
        <dbReference type="EMBL" id="GFR37805.1"/>
    </source>
</evidence>
<dbReference type="RefSeq" id="WP_200966068.1">
    <property type="nucleotide sequence ID" value="NZ_BMAQ01000006.1"/>
</dbReference>
<accession>A0A916VGU4</accession>
<dbReference type="Pfam" id="PF08340">
    <property type="entry name" value="YicC-like_C"/>
    <property type="match status" value="1"/>
</dbReference>
<protein>
    <recommendedName>
        <fullName evidence="10">TIGR00255 family protein</fullName>
    </recommendedName>
</protein>
<dbReference type="InterPro" id="IPR013527">
    <property type="entry name" value="YicC-like_N"/>
</dbReference>
<reference evidence="8" key="2">
    <citation type="journal article" date="2021" name="Data Brief">
        <title>Draft genome sequence data of the facultative, thermophilic, xylanolytic bacterium Paenibacillus sp. strain DA-C8.</title>
        <authorList>
            <person name="Chhe C."/>
            <person name="Uke A."/>
            <person name="Baramee S."/>
            <person name="Ungkulpasvich U."/>
            <person name="Tachaapaikoon C."/>
            <person name="Pason P."/>
            <person name="Waeonukul R."/>
            <person name="Ratanakhanokchai K."/>
            <person name="Kosugi A."/>
        </authorList>
    </citation>
    <scope>NUCLEOTIDE SEQUENCE</scope>
    <source>
        <strain evidence="8">DA-C8</strain>
    </source>
</reference>
<dbReference type="NCBIfam" id="TIGR00255">
    <property type="entry name" value="YicC/YloC family endoribonuclease"/>
    <property type="match status" value="1"/>
</dbReference>
<sequence>MLRSMTGYGLSVRTISGYRLQIDVKSVNHRYNEVVVRMPREWMIYEEHLRKIAQQLVRRGRIDIFVTVERDPTSGQQAAVNWPLVESLYQAAEEIRRRLNLPEEERIGLRDLIAVPEVLMPAEDELEDSDLMRGSLEECLREAMQQLLAMREAEGRNLREDLVSRIRTVEKLMDQVGQEAPLAVEHMRQKMRQRIQELLEDPTWFDDQRFMMEVAVMAERSDIDEELARLSSHCQQFHDLLDADEPVGRKLDFLIQEMNREVNTIGSKANYAAITNLVVELKAELEKIREQVQNIE</sequence>
<comment type="caution">
    <text evidence="8">The sequence shown here is derived from an EMBL/GenBank/DDBJ whole genome shotgun (WGS) entry which is preliminary data.</text>
</comment>
<feature type="domain" description="Endoribonuclease YicC-like C-terminal" evidence="7">
    <location>
        <begin position="178"/>
        <end position="296"/>
    </location>
</feature>
<organism evidence="8 9">
    <name type="scientific">Insulibacter thermoxylanivorax</name>
    <dbReference type="NCBI Taxonomy" id="2749268"/>
    <lineage>
        <taxon>Bacteria</taxon>
        <taxon>Bacillati</taxon>
        <taxon>Bacillota</taxon>
        <taxon>Bacilli</taxon>
        <taxon>Bacillales</taxon>
        <taxon>Paenibacillaceae</taxon>
        <taxon>Insulibacter</taxon>
    </lineage>
</organism>
<comment type="cofactor">
    <cofactor evidence="1">
        <name>a divalent metal cation</name>
        <dbReference type="ChEBI" id="CHEBI:60240"/>
    </cofactor>
</comment>
<reference evidence="8" key="1">
    <citation type="submission" date="2020-08" db="EMBL/GenBank/DDBJ databases">
        <authorList>
            <person name="Uke A."/>
            <person name="Chhe C."/>
            <person name="Baramee S."/>
            <person name="Kosugi A."/>
        </authorList>
    </citation>
    <scope>NUCLEOTIDE SEQUENCE</scope>
    <source>
        <strain evidence="8">DA-C8</strain>
    </source>
</reference>
<dbReference type="EMBL" id="BMAQ01000006">
    <property type="protein sequence ID" value="GFR37805.1"/>
    <property type="molecule type" value="Genomic_DNA"/>
</dbReference>
<gene>
    <name evidence="8" type="ORF">PRECH8_11010</name>
</gene>
<dbReference type="InterPro" id="IPR005229">
    <property type="entry name" value="YicC/YloC-like"/>
</dbReference>
<keyword evidence="9" id="KW-1185">Reference proteome</keyword>
<name>A0A916VGU4_9BACL</name>
<comment type="similarity">
    <text evidence="5">Belongs to the YicC/YloC family.</text>
</comment>
<evidence type="ECO:0000256" key="1">
    <source>
        <dbReference type="ARBA" id="ARBA00001968"/>
    </source>
</evidence>
<dbReference type="AlphaFoldDB" id="A0A916VGU4"/>
<evidence type="ECO:0000256" key="3">
    <source>
        <dbReference type="ARBA" id="ARBA00022759"/>
    </source>
</evidence>
<dbReference type="GO" id="GO:0004521">
    <property type="term" value="F:RNA endonuclease activity"/>
    <property type="evidence" value="ECO:0007669"/>
    <property type="project" value="InterPro"/>
</dbReference>
<evidence type="ECO:0000259" key="6">
    <source>
        <dbReference type="Pfam" id="PF03755"/>
    </source>
</evidence>
<dbReference type="PANTHER" id="PTHR30636:SF3">
    <property type="entry name" value="UPF0701 PROTEIN YICC"/>
    <property type="match status" value="1"/>
</dbReference>
<evidence type="ECO:0000313" key="9">
    <source>
        <dbReference type="Proteomes" id="UP000654993"/>
    </source>
</evidence>
<feature type="domain" description="Endoribonuclease YicC-like N-terminal" evidence="6">
    <location>
        <begin position="2"/>
        <end position="159"/>
    </location>
</feature>
<dbReference type="PANTHER" id="PTHR30636">
    <property type="entry name" value="UPF0701 PROTEIN YICC"/>
    <property type="match status" value="1"/>
</dbReference>
<dbReference type="Proteomes" id="UP000654993">
    <property type="component" value="Unassembled WGS sequence"/>
</dbReference>
<evidence type="ECO:0000256" key="5">
    <source>
        <dbReference type="ARBA" id="ARBA00035648"/>
    </source>
</evidence>
<dbReference type="Pfam" id="PF03755">
    <property type="entry name" value="YicC-like_N"/>
    <property type="match status" value="1"/>
</dbReference>
<keyword evidence="4" id="KW-0378">Hydrolase</keyword>
<proteinExistence type="inferred from homology"/>
<dbReference type="InterPro" id="IPR013551">
    <property type="entry name" value="YicC-like_C"/>
</dbReference>
<keyword evidence="3" id="KW-0255">Endonuclease</keyword>
<keyword evidence="2" id="KW-0540">Nuclease</keyword>
<dbReference type="GO" id="GO:0016787">
    <property type="term" value="F:hydrolase activity"/>
    <property type="evidence" value="ECO:0007669"/>
    <property type="project" value="UniProtKB-KW"/>
</dbReference>
<evidence type="ECO:0000256" key="2">
    <source>
        <dbReference type="ARBA" id="ARBA00022722"/>
    </source>
</evidence>
<evidence type="ECO:0008006" key="10">
    <source>
        <dbReference type="Google" id="ProtNLM"/>
    </source>
</evidence>
<evidence type="ECO:0000259" key="7">
    <source>
        <dbReference type="Pfam" id="PF08340"/>
    </source>
</evidence>